<dbReference type="EMBL" id="JAUEPO010000001">
    <property type="protein sequence ID" value="KAK3335443.1"/>
    <property type="molecule type" value="Genomic_DNA"/>
</dbReference>
<organism evidence="2 3">
    <name type="scientific">Cercophora scortea</name>
    <dbReference type="NCBI Taxonomy" id="314031"/>
    <lineage>
        <taxon>Eukaryota</taxon>
        <taxon>Fungi</taxon>
        <taxon>Dikarya</taxon>
        <taxon>Ascomycota</taxon>
        <taxon>Pezizomycotina</taxon>
        <taxon>Sordariomycetes</taxon>
        <taxon>Sordariomycetidae</taxon>
        <taxon>Sordariales</taxon>
        <taxon>Lasiosphaeriaceae</taxon>
        <taxon>Cercophora</taxon>
    </lineage>
</organism>
<name>A0AAE0J1Z9_9PEZI</name>
<protein>
    <recommendedName>
        <fullName evidence="4">BZIP domain-containing protein</fullName>
    </recommendedName>
</protein>
<feature type="compositionally biased region" description="Pro residues" evidence="1">
    <location>
        <begin position="188"/>
        <end position="197"/>
    </location>
</feature>
<reference evidence="2" key="1">
    <citation type="journal article" date="2023" name="Mol. Phylogenet. Evol.">
        <title>Genome-scale phylogeny and comparative genomics of the fungal order Sordariales.</title>
        <authorList>
            <person name="Hensen N."/>
            <person name="Bonometti L."/>
            <person name="Westerberg I."/>
            <person name="Brannstrom I.O."/>
            <person name="Guillou S."/>
            <person name="Cros-Aarteil S."/>
            <person name="Calhoun S."/>
            <person name="Haridas S."/>
            <person name="Kuo A."/>
            <person name="Mondo S."/>
            <person name="Pangilinan J."/>
            <person name="Riley R."/>
            <person name="LaButti K."/>
            <person name="Andreopoulos B."/>
            <person name="Lipzen A."/>
            <person name="Chen C."/>
            <person name="Yan M."/>
            <person name="Daum C."/>
            <person name="Ng V."/>
            <person name="Clum A."/>
            <person name="Steindorff A."/>
            <person name="Ohm R.A."/>
            <person name="Martin F."/>
            <person name="Silar P."/>
            <person name="Natvig D.O."/>
            <person name="Lalanne C."/>
            <person name="Gautier V."/>
            <person name="Ament-Velasquez S.L."/>
            <person name="Kruys A."/>
            <person name="Hutchinson M.I."/>
            <person name="Powell A.J."/>
            <person name="Barry K."/>
            <person name="Miller A.N."/>
            <person name="Grigoriev I.V."/>
            <person name="Debuchy R."/>
            <person name="Gladieux P."/>
            <person name="Hiltunen Thoren M."/>
            <person name="Johannesson H."/>
        </authorList>
    </citation>
    <scope>NUCLEOTIDE SEQUENCE</scope>
    <source>
        <strain evidence="2">SMH4131-1</strain>
    </source>
</reference>
<evidence type="ECO:0000313" key="2">
    <source>
        <dbReference type="EMBL" id="KAK3335443.1"/>
    </source>
</evidence>
<evidence type="ECO:0000256" key="1">
    <source>
        <dbReference type="SAM" id="MobiDB-lite"/>
    </source>
</evidence>
<feature type="region of interest" description="Disordered" evidence="1">
    <location>
        <begin position="168"/>
        <end position="245"/>
    </location>
</feature>
<feature type="compositionally biased region" description="Basic and acidic residues" evidence="1">
    <location>
        <begin position="207"/>
        <end position="221"/>
    </location>
</feature>
<feature type="compositionally biased region" description="Polar residues" evidence="1">
    <location>
        <begin position="223"/>
        <end position="233"/>
    </location>
</feature>
<evidence type="ECO:0008006" key="4">
    <source>
        <dbReference type="Google" id="ProtNLM"/>
    </source>
</evidence>
<proteinExistence type="predicted"/>
<dbReference type="AlphaFoldDB" id="A0AAE0J1Z9"/>
<sequence length="337" mass="37098">MDSSCGLGDEGNWGLPPDYSVLETDVYADPFILGPLDIIPCHPPPGDQGFHDEYVEILAPPYSQVPIGSYFLQTETETGFLDGRTLGPGVAEAPVGLGLPSPWIISPMERIDGGWASTPCLWDPSGWAQPAYCNLVSPACSELPGVPQAQAQAQAQAHVSPAVQDFSVEPPLQTLPPAQSPKRTNAPAPAPPRPKTPVPATTSRTSRLRETHSNERRELRPRSPNSVVRSTKLATDPPKSEKVRTYKRDAGIKNRRKCSAQLKMYELKSKGLQEENLKLLEGRRALKEEMLALREEILAHAGCNDQIISDYIAYVARELVKEERKKYHALQGHKCRQ</sequence>
<dbReference type="Proteomes" id="UP001286456">
    <property type="component" value="Unassembled WGS sequence"/>
</dbReference>
<accession>A0AAE0J1Z9</accession>
<evidence type="ECO:0000313" key="3">
    <source>
        <dbReference type="Proteomes" id="UP001286456"/>
    </source>
</evidence>
<comment type="caution">
    <text evidence="2">The sequence shown here is derived from an EMBL/GenBank/DDBJ whole genome shotgun (WGS) entry which is preliminary data.</text>
</comment>
<gene>
    <name evidence="2" type="ORF">B0T19DRAFT_8297</name>
</gene>
<keyword evidence="3" id="KW-1185">Reference proteome</keyword>
<reference evidence="2" key="2">
    <citation type="submission" date="2023-06" db="EMBL/GenBank/DDBJ databases">
        <authorList>
            <consortium name="Lawrence Berkeley National Laboratory"/>
            <person name="Haridas S."/>
            <person name="Hensen N."/>
            <person name="Bonometti L."/>
            <person name="Westerberg I."/>
            <person name="Brannstrom I.O."/>
            <person name="Guillou S."/>
            <person name="Cros-Aarteil S."/>
            <person name="Calhoun S."/>
            <person name="Kuo A."/>
            <person name="Mondo S."/>
            <person name="Pangilinan J."/>
            <person name="Riley R."/>
            <person name="Labutti K."/>
            <person name="Andreopoulos B."/>
            <person name="Lipzen A."/>
            <person name="Chen C."/>
            <person name="Yanf M."/>
            <person name="Daum C."/>
            <person name="Ng V."/>
            <person name="Clum A."/>
            <person name="Steindorff A."/>
            <person name="Ohm R."/>
            <person name="Martin F."/>
            <person name="Silar P."/>
            <person name="Natvig D."/>
            <person name="Lalanne C."/>
            <person name="Gautier V."/>
            <person name="Ament-Velasquez S.L."/>
            <person name="Kruys A."/>
            <person name="Hutchinson M.I."/>
            <person name="Powell A.J."/>
            <person name="Barry K."/>
            <person name="Miller A.N."/>
            <person name="Grigoriev I.V."/>
            <person name="Debuchy R."/>
            <person name="Gladieux P."/>
            <person name="Thoren M.H."/>
            <person name="Johannesson H."/>
        </authorList>
    </citation>
    <scope>NUCLEOTIDE SEQUENCE</scope>
    <source>
        <strain evidence="2">SMH4131-1</strain>
    </source>
</reference>